<keyword evidence="4" id="KW-0433">Leucine-rich repeat</keyword>
<dbReference type="Pfam" id="PF13855">
    <property type="entry name" value="LRR_8"/>
    <property type="match status" value="5"/>
</dbReference>
<dbReference type="SMART" id="SM00369">
    <property type="entry name" value="LRR_TYP"/>
    <property type="match status" value="17"/>
</dbReference>
<comment type="similarity">
    <text evidence="3">Belongs to the Toll-like receptor family.</text>
</comment>
<keyword evidence="12" id="KW-0325">Glycoprotein</keyword>
<reference evidence="18" key="1">
    <citation type="submission" date="2015-02" db="EMBL/GenBank/DDBJ databases">
        <title>Genome sequencing for Strongylocentrotus purpuratus.</title>
        <authorList>
            <person name="Murali S."/>
            <person name="Liu Y."/>
            <person name="Vee V."/>
            <person name="English A."/>
            <person name="Wang M."/>
            <person name="Skinner E."/>
            <person name="Han Y."/>
            <person name="Muzny D.M."/>
            <person name="Worley K.C."/>
            <person name="Gibbs R.A."/>
        </authorList>
    </citation>
    <scope>NUCLEOTIDE SEQUENCE</scope>
</reference>
<evidence type="ECO:0000256" key="15">
    <source>
        <dbReference type="SAM" id="SignalP"/>
    </source>
</evidence>
<dbReference type="InterPro" id="IPR032675">
    <property type="entry name" value="LRR_dom_sf"/>
</dbReference>
<evidence type="ECO:0000256" key="13">
    <source>
        <dbReference type="ARBA" id="ARBA00023319"/>
    </source>
</evidence>
<evidence type="ECO:0000256" key="3">
    <source>
        <dbReference type="ARBA" id="ARBA00009634"/>
    </source>
</evidence>
<evidence type="ECO:0000256" key="11">
    <source>
        <dbReference type="ARBA" id="ARBA00023170"/>
    </source>
</evidence>
<feature type="signal peptide" evidence="15">
    <location>
        <begin position="1"/>
        <end position="27"/>
    </location>
</feature>
<dbReference type="PROSITE" id="PS50104">
    <property type="entry name" value="TIR"/>
    <property type="match status" value="1"/>
</dbReference>
<dbReference type="SUPFAM" id="SSF52200">
    <property type="entry name" value="Toll/Interleukin receptor TIR domain"/>
    <property type="match status" value="1"/>
</dbReference>
<dbReference type="InParanoid" id="A0A7M7T337"/>
<comment type="similarity">
    <text evidence="2">Belongs to the immunoglobulin superfamily. AMIGO family.</text>
</comment>
<dbReference type="InterPro" id="IPR031283">
    <property type="entry name" value="AMIGO"/>
</dbReference>
<dbReference type="GeneID" id="587095"/>
<evidence type="ECO:0000313" key="18">
    <source>
        <dbReference type="Proteomes" id="UP000007110"/>
    </source>
</evidence>
<dbReference type="PANTHER" id="PTHR24368:SF210">
    <property type="entry name" value="SURFACE ANTIGEN BSPA-LIKE"/>
    <property type="match status" value="1"/>
</dbReference>
<dbReference type="GO" id="GO:0007155">
    <property type="term" value="P:cell adhesion"/>
    <property type="evidence" value="ECO:0007669"/>
    <property type="project" value="UniProtKB-KW"/>
</dbReference>
<keyword evidence="11" id="KW-0675">Receptor</keyword>
<dbReference type="InterPro" id="IPR000483">
    <property type="entry name" value="Cys-rich_flank_reg_C"/>
</dbReference>
<keyword evidence="8" id="KW-0130">Cell adhesion</keyword>
<keyword evidence="7" id="KW-0677">Repeat</keyword>
<dbReference type="Pfam" id="PF00560">
    <property type="entry name" value="LRR_1"/>
    <property type="match status" value="1"/>
</dbReference>
<accession>A0A7M7T337</accession>
<evidence type="ECO:0000256" key="7">
    <source>
        <dbReference type="ARBA" id="ARBA00022737"/>
    </source>
</evidence>
<evidence type="ECO:0000256" key="10">
    <source>
        <dbReference type="ARBA" id="ARBA00023136"/>
    </source>
</evidence>
<evidence type="ECO:0000256" key="9">
    <source>
        <dbReference type="ARBA" id="ARBA00022989"/>
    </source>
</evidence>
<evidence type="ECO:0000256" key="2">
    <source>
        <dbReference type="ARBA" id="ARBA00005670"/>
    </source>
</evidence>
<feature type="transmembrane region" description="Helical" evidence="14">
    <location>
        <begin position="703"/>
        <end position="724"/>
    </location>
</feature>
<evidence type="ECO:0000313" key="17">
    <source>
        <dbReference type="EnsemblMetazoa" id="XP_030850363"/>
    </source>
</evidence>
<evidence type="ECO:0000256" key="8">
    <source>
        <dbReference type="ARBA" id="ARBA00022889"/>
    </source>
</evidence>
<dbReference type="SMART" id="SM00082">
    <property type="entry name" value="LRRCT"/>
    <property type="match status" value="1"/>
</dbReference>
<dbReference type="GO" id="GO:0007165">
    <property type="term" value="P:signal transduction"/>
    <property type="evidence" value="ECO:0007669"/>
    <property type="project" value="InterPro"/>
</dbReference>
<dbReference type="SMART" id="SM00255">
    <property type="entry name" value="TIR"/>
    <property type="match status" value="1"/>
</dbReference>
<feature type="chain" id="PRO_5029578988" description="TIR domain-containing protein" evidence="15">
    <location>
        <begin position="28"/>
        <end position="910"/>
    </location>
</feature>
<sequence>MLVSTVSRMPVFLWSVGALSLLSGSLPFVDVPRQLGFVSPRPHGCCLKFSDLGTNATCTSLDLRYVPQDLPMNTIMLDLSYNKITTLYNESFVYLIDIISLWVIENRLQRLEEGVFQPLIHLKELSLQRNRLLSLPSGLLSSNRRLSKLYLAGNQLSFIPSSSLPLSNSITLLDLDSNNISTISPHDFSPLENCSLTRLSLMLNALHDLPSRVFSYLKKIDTLSLKVNVLSELHISSLLGNTNIQRLSLGGCKINGIVPLNHSSVTLDGLPTIIHLSLAPNKISSIADFTFWGLNRTNVLDLRFNRISVISNRSFCGLDQMMELDLSLNRLASLTSGTFSCNKMLQRIKLAFNNIASFSTDILSGLPSLSYLDLTHNKLGDVVSNDSMIIPSLEYLDLSYNEFKLINKFFLRGLTNLKLLNVSQNEIRDQYSDYTFTKLEYLTELYLTNEDFQGINTVFSSMVRLSKLDLSFSKLHFSPKSPFQNTTSLVTLVMRENQLKSTHLFSMSNKSIFIGLKSLNKLDLRGNYLSFLQAGTFSPLVKLRILCLSECSIKVLSPRIFSSLAFLSSLYLDQNEITMIPEDLLQRQHRLTVLDISNNEFDLIPRTLFNGTPFLHSLYIDGNKISKIEPKTMFPSNSTLSLDASRNPFSCTCDLSWFVQWVRSSNVDIIHPNDTLCSPSSFEEEVHSPIMTFHPEQYCGINVLAATCAPFAVVLLAVICFMAYRNKWWLNYKIFLLKLAICGYEEISHDFDSQEYEYQLNIMYIEDDEGWVNEVMKPVLQERFPHLQKVVWGDNNLIISMFYINALHYATDNSFKTVLLISYNSIDDAWFLTKLRIALEHLNDTRLDKVILIFLEDIEDDDLPYLVRLFLSRNKPYMLWTKNKDGQELFWAQFEKSMSKNKAFNNVIPV</sequence>
<dbReference type="InterPro" id="IPR000157">
    <property type="entry name" value="TIR_dom"/>
</dbReference>
<keyword evidence="13" id="KW-0393">Immunoglobulin domain</keyword>
<evidence type="ECO:0000256" key="4">
    <source>
        <dbReference type="ARBA" id="ARBA00022614"/>
    </source>
</evidence>
<dbReference type="Gene3D" id="3.80.10.10">
    <property type="entry name" value="Ribonuclease Inhibitor"/>
    <property type="match status" value="4"/>
</dbReference>
<dbReference type="EnsemblMetazoa" id="XM_030994503">
    <property type="protein sequence ID" value="XP_030850363"/>
    <property type="gene ID" value="LOC587095"/>
</dbReference>
<comment type="subcellular location">
    <subcellularLocation>
        <location evidence="1">Cell membrane</location>
        <topology evidence="1">Single-pass type I membrane protein</topology>
    </subcellularLocation>
</comment>
<dbReference type="PROSITE" id="PS51450">
    <property type="entry name" value="LRR"/>
    <property type="match status" value="1"/>
</dbReference>
<dbReference type="AlphaFoldDB" id="A0A7M7T337"/>
<protein>
    <recommendedName>
        <fullName evidence="16">TIR domain-containing protein</fullName>
    </recommendedName>
</protein>
<name>A0A7M7T337_STRPU</name>
<dbReference type="InterPro" id="IPR035897">
    <property type="entry name" value="Toll_tir_struct_dom_sf"/>
</dbReference>
<keyword evidence="18" id="KW-1185">Reference proteome</keyword>
<reference evidence="17" key="2">
    <citation type="submission" date="2021-01" db="UniProtKB">
        <authorList>
            <consortium name="EnsemblMetazoa"/>
        </authorList>
    </citation>
    <scope>IDENTIFICATION</scope>
</reference>
<dbReference type="InterPro" id="IPR003591">
    <property type="entry name" value="Leu-rich_rpt_typical-subtyp"/>
</dbReference>
<dbReference type="Gene3D" id="3.40.50.10140">
    <property type="entry name" value="Toll/interleukin-1 receptor homology (TIR) domain"/>
    <property type="match status" value="1"/>
</dbReference>
<evidence type="ECO:0000256" key="6">
    <source>
        <dbReference type="ARBA" id="ARBA00022729"/>
    </source>
</evidence>
<dbReference type="InterPro" id="IPR001611">
    <property type="entry name" value="Leu-rich_rpt"/>
</dbReference>
<keyword evidence="5 14" id="KW-0812">Transmembrane</keyword>
<dbReference type="KEGG" id="spu:587095"/>
<dbReference type="OrthoDB" id="676979at2759"/>
<dbReference type="Pfam" id="PF01582">
    <property type="entry name" value="TIR"/>
    <property type="match status" value="1"/>
</dbReference>
<organism evidence="17 18">
    <name type="scientific">Strongylocentrotus purpuratus</name>
    <name type="common">Purple sea urchin</name>
    <dbReference type="NCBI Taxonomy" id="7668"/>
    <lineage>
        <taxon>Eukaryota</taxon>
        <taxon>Metazoa</taxon>
        <taxon>Echinodermata</taxon>
        <taxon>Eleutherozoa</taxon>
        <taxon>Echinozoa</taxon>
        <taxon>Echinoidea</taxon>
        <taxon>Euechinoidea</taxon>
        <taxon>Echinacea</taxon>
        <taxon>Camarodonta</taxon>
        <taxon>Echinidea</taxon>
        <taxon>Strongylocentrotidae</taxon>
        <taxon>Strongylocentrotus</taxon>
    </lineage>
</organism>
<evidence type="ECO:0000256" key="14">
    <source>
        <dbReference type="SAM" id="Phobius"/>
    </source>
</evidence>
<evidence type="ECO:0000259" key="16">
    <source>
        <dbReference type="PROSITE" id="PS50104"/>
    </source>
</evidence>
<dbReference type="OMA" id="LCHSFDI"/>
<keyword evidence="9 14" id="KW-1133">Transmembrane helix</keyword>
<dbReference type="Proteomes" id="UP000007110">
    <property type="component" value="Unassembled WGS sequence"/>
</dbReference>
<evidence type="ECO:0000256" key="12">
    <source>
        <dbReference type="ARBA" id="ARBA00023180"/>
    </source>
</evidence>
<evidence type="ECO:0000256" key="1">
    <source>
        <dbReference type="ARBA" id="ARBA00004251"/>
    </source>
</evidence>
<feature type="domain" description="TIR" evidence="16">
    <location>
        <begin position="756"/>
        <end position="898"/>
    </location>
</feature>
<keyword evidence="6 15" id="KW-0732">Signal</keyword>
<dbReference type="PANTHER" id="PTHR24368">
    <property type="entry name" value="AMPHOTERIN-INDUCED PROTEIN"/>
    <property type="match status" value="1"/>
</dbReference>
<dbReference type="RefSeq" id="XP_030850363.1">
    <property type="nucleotide sequence ID" value="XM_030994503.1"/>
</dbReference>
<proteinExistence type="inferred from homology"/>
<evidence type="ECO:0000256" key="5">
    <source>
        <dbReference type="ARBA" id="ARBA00022692"/>
    </source>
</evidence>
<dbReference type="GO" id="GO:0005886">
    <property type="term" value="C:plasma membrane"/>
    <property type="evidence" value="ECO:0007669"/>
    <property type="project" value="UniProtKB-SubCell"/>
</dbReference>
<dbReference type="SUPFAM" id="SSF52058">
    <property type="entry name" value="L domain-like"/>
    <property type="match status" value="2"/>
</dbReference>
<keyword evidence="10 14" id="KW-0472">Membrane</keyword>